<gene>
    <name evidence="1" type="ORF">MNBD_CHLOROFLEXI01-1395</name>
</gene>
<protein>
    <submittedName>
        <fullName evidence="1">Uncharacterized protein</fullName>
    </submittedName>
</protein>
<dbReference type="AlphaFoldDB" id="A0A3B0UZQ8"/>
<sequence length="190" mass="20569">MKGYGTVFGAICALFFLTTCAAADSEDADLGETPVLSEVEVTVAIPIDINLEAIPDVDVSQHSVPLEEIYFDTFRPTNRAVPLSEADETLIRSLRDAIPPIYEPLFETAVLVIIQSDAGVAYRAMGDGRSLSFTVQNNQIIDNETGSVWDFAGRAVSGELLGTQLDPLPTRTALWFALIAAFPDLVLHQP</sequence>
<proteinExistence type="predicted"/>
<name>A0A3B0UZQ8_9ZZZZ</name>
<evidence type="ECO:0000313" key="1">
    <source>
        <dbReference type="EMBL" id="VAW36745.1"/>
    </source>
</evidence>
<dbReference type="Pfam" id="PF11376">
    <property type="entry name" value="DUF3179"/>
    <property type="match status" value="1"/>
</dbReference>
<reference evidence="1" key="1">
    <citation type="submission" date="2018-06" db="EMBL/GenBank/DDBJ databases">
        <authorList>
            <person name="Zhirakovskaya E."/>
        </authorList>
    </citation>
    <scope>NUCLEOTIDE SEQUENCE</scope>
</reference>
<dbReference type="EMBL" id="UOEU01000635">
    <property type="protein sequence ID" value="VAW36745.1"/>
    <property type="molecule type" value="Genomic_DNA"/>
</dbReference>
<dbReference type="InterPro" id="IPR021516">
    <property type="entry name" value="DUF3179"/>
</dbReference>
<accession>A0A3B0UZQ8</accession>
<organism evidence="1">
    <name type="scientific">hydrothermal vent metagenome</name>
    <dbReference type="NCBI Taxonomy" id="652676"/>
    <lineage>
        <taxon>unclassified sequences</taxon>
        <taxon>metagenomes</taxon>
        <taxon>ecological metagenomes</taxon>
    </lineage>
</organism>